<dbReference type="Gene3D" id="2.60.40.10">
    <property type="entry name" value="Immunoglobulins"/>
    <property type="match status" value="1"/>
</dbReference>
<reference evidence="6" key="3">
    <citation type="submission" date="2025-09" db="UniProtKB">
        <authorList>
            <consortium name="Ensembl"/>
        </authorList>
    </citation>
    <scope>IDENTIFICATION</scope>
</reference>
<dbReference type="SUPFAM" id="SSF48726">
    <property type="entry name" value="Immunoglobulin"/>
    <property type="match status" value="1"/>
</dbReference>
<evidence type="ECO:0000256" key="5">
    <source>
        <dbReference type="SAM" id="SignalP"/>
    </source>
</evidence>
<sequence length="260" mass="29514">MHIEVLVLFCALTFKTVSLTIISKSVVLDKKTDFFWKYNITNYVGKISYNKEAILFDSYEGRAEVFGRNFSLVLKNVKHSDCGDYTAVVVGGQEQSIAEYKVIVQDPVSRAELTVDHLSSSSDSCNLTVTCSTVEFNISSIFRCDAQNCLQVEEKSLNVSKYFYSLIVYLQQDTIFCNHSNKVSWKANKKVIKPYCERKSGKTISKLSPPADMSPNVFSCLFFGTSIFLYKRNKEKLRLHETTDISIVIHLSLAVKRPNM</sequence>
<keyword evidence="3" id="KW-0472">Membrane</keyword>
<proteinExistence type="predicted"/>
<dbReference type="AlphaFoldDB" id="A0A3P9DDY7"/>
<keyword evidence="7" id="KW-1185">Reference proteome</keyword>
<name>A0A3P9DDY7_9CICH</name>
<dbReference type="PANTHER" id="PTHR12080">
    <property type="entry name" value="SIGNALING LYMPHOCYTIC ACTIVATION MOLECULE"/>
    <property type="match status" value="1"/>
</dbReference>
<reference evidence="6" key="2">
    <citation type="submission" date="2025-08" db="UniProtKB">
        <authorList>
            <consortium name="Ensembl"/>
        </authorList>
    </citation>
    <scope>IDENTIFICATION</scope>
</reference>
<feature type="chain" id="PRO_5018145796" evidence="5">
    <location>
        <begin position="19"/>
        <end position="260"/>
    </location>
</feature>
<evidence type="ECO:0000256" key="1">
    <source>
        <dbReference type="ARBA" id="ARBA00004370"/>
    </source>
</evidence>
<evidence type="ECO:0000313" key="7">
    <source>
        <dbReference type="Proteomes" id="UP000265160"/>
    </source>
</evidence>
<dbReference type="Ensembl" id="ENSMZET00005033421.1">
    <property type="protein sequence ID" value="ENSMZEP00005032377.1"/>
    <property type="gene ID" value="ENSMZEG00005024123.1"/>
</dbReference>
<dbReference type="PANTHER" id="PTHR12080:SF80">
    <property type="entry name" value="IMMUNOGLOBULIN V-SET DOMAIN-CONTAINING PROTEIN"/>
    <property type="match status" value="1"/>
</dbReference>
<evidence type="ECO:0000256" key="4">
    <source>
        <dbReference type="ARBA" id="ARBA00023180"/>
    </source>
</evidence>
<organism evidence="6 7">
    <name type="scientific">Maylandia zebra</name>
    <name type="common">zebra mbuna</name>
    <dbReference type="NCBI Taxonomy" id="106582"/>
    <lineage>
        <taxon>Eukaryota</taxon>
        <taxon>Metazoa</taxon>
        <taxon>Chordata</taxon>
        <taxon>Craniata</taxon>
        <taxon>Vertebrata</taxon>
        <taxon>Euteleostomi</taxon>
        <taxon>Actinopterygii</taxon>
        <taxon>Neopterygii</taxon>
        <taxon>Teleostei</taxon>
        <taxon>Neoteleostei</taxon>
        <taxon>Acanthomorphata</taxon>
        <taxon>Ovalentaria</taxon>
        <taxon>Cichlomorphae</taxon>
        <taxon>Cichliformes</taxon>
        <taxon>Cichlidae</taxon>
        <taxon>African cichlids</taxon>
        <taxon>Pseudocrenilabrinae</taxon>
        <taxon>Haplochromini</taxon>
        <taxon>Maylandia</taxon>
        <taxon>Maylandia zebra complex</taxon>
    </lineage>
</organism>
<dbReference type="InterPro" id="IPR015631">
    <property type="entry name" value="CD2/SLAM_rcpt"/>
</dbReference>
<comment type="subcellular location">
    <subcellularLocation>
        <location evidence="1">Membrane</location>
    </subcellularLocation>
</comment>
<protein>
    <submittedName>
        <fullName evidence="6">Uncharacterized LOC111501515</fullName>
    </submittedName>
</protein>
<evidence type="ECO:0000313" key="6">
    <source>
        <dbReference type="Ensembl" id="ENSMZEP00005032377.1"/>
    </source>
</evidence>
<accession>A0A3P9DDY7</accession>
<dbReference type="Proteomes" id="UP000265160">
    <property type="component" value="LG18"/>
</dbReference>
<dbReference type="GeneTree" id="ENSGT01120000272145"/>
<keyword evidence="2 5" id="KW-0732">Signal</keyword>
<evidence type="ECO:0000256" key="2">
    <source>
        <dbReference type="ARBA" id="ARBA00022729"/>
    </source>
</evidence>
<evidence type="ECO:0000256" key="3">
    <source>
        <dbReference type="ARBA" id="ARBA00023136"/>
    </source>
</evidence>
<keyword evidence="4" id="KW-0325">Glycoprotein</keyword>
<dbReference type="InterPro" id="IPR036179">
    <property type="entry name" value="Ig-like_dom_sf"/>
</dbReference>
<reference evidence="6 7" key="1">
    <citation type="journal article" date="2014" name="Nature">
        <title>The genomic substrate for adaptive radiation in African cichlid fish.</title>
        <authorList>
            <person name="Brawand D."/>
            <person name="Wagner C.E."/>
            <person name="Li Y.I."/>
            <person name="Malinsky M."/>
            <person name="Keller I."/>
            <person name="Fan S."/>
            <person name="Simakov O."/>
            <person name="Ng A.Y."/>
            <person name="Lim Z.W."/>
            <person name="Bezault E."/>
            <person name="Turner-Maier J."/>
            <person name="Johnson J."/>
            <person name="Alcazar R."/>
            <person name="Noh H.J."/>
            <person name="Russell P."/>
            <person name="Aken B."/>
            <person name="Alfoldi J."/>
            <person name="Amemiya C."/>
            <person name="Azzouzi N."/>
            <person name="Baroiller J.F."/>
            <person name="Barloy-Hubler F."/>
            <person name="Berlin A."/>
            <person name="Bloomquist R."/>
            <person name="Carleton K.L."/>
            <person name="Conte M.A."/>
            <person name="D'Cotta H."/>
            <person name="Eshel O."/>
            <person name="Gaffney L."/>
            <person name="Galibert F."/>
            <person name="Gante H.F."/>
            <person name="Gnerre S."/>
            <person name="Greuter L."/>
            <person name="Guyon R."/>
            <person name="Haddad N.S."/>
            <person name="Haerty W."/>
            <person name="Harris R.M."/>
            <person name="Hofmann H.A."/>
            <person name="Hourlier T."/>
            <person name="Hulata G."/>
            <person name="Jaffe D.B."/>
            <person name="Lara M."/>
            <person name="Lee A.P."/>
            <person name="MacCallum I."/>
            <person name="Mwaiko S."/>
            <person name="Nikaido M."/>
            <person name="Nishihara H."/>
            <person name="Ozouf-Costaz C."/>
            <person name="Penman D.J."/>
            <person name="Przybylski D."/>
            <person name="Rakotomanga M."/>
            <person name="Renn S.C.P."/>
            <person name="Ribeiro F.J."/>
            <person name="Ron M."/>
            <person name="Salzburger W."/>
            <person name="Sanchez-Pulido L."/>
            <person name="Santos M.E."/>
            <person name="Searle S."/>
            <person name="Sharpe T."/>
            <person name="Swofford R."/>
            <person name="Tan F.J."/>
            <person name="Williams L."/>
            <person name="Young S."/>
            <person name="Yin S."/>
            <person name="Okada N."/>
            <person name="Kocher T.D."/>
            <person name="Miska E.A."/>
            <person name="Lander E.S."/>
            <person name="Venkatesh B."/>
            <person name="Fernald R.D."/>
            <person name="Meyer A."/>
            <person name="Ponting C.P."/>
            <person name="Streelman J.T."/>
            <person name="Lindblad-Toh K."/>
            <person name="Seehausen O."/>
            <person name="Di Palma F."/>
        </authorList>
    </citation>
    <scope>NUCLEOTIDE SEQUENCE</scope>
</reference>
<dbReference type="GO" id="GO:0016020">
    <property type="term" value="C:membrane"/>
    <property type="evidence" value="ECO:0007669"/>
    <property type="project" value="UniProtKB-SubCell"/>
</dbReference>
<dbReference type="InterPro" id="IPR013783">
    <property type="entry name" value="Ig-like_fold"/>
</dbReference>
<dbReference type="STRING" id="106582.ENSMZEP00005032377"/>
<feature type="signal peptide" evidence="5">
    <location>
        <begin position="1"/>
        <end position="18"/>
    </location>
</feature>